<dbReference type="AlphaFoldDB" id="A0A438VDP2"/>
<name>A0A438VDP2_HELPX</name>
<dbReference type="Pfam" id="PF00346">
    <property type="entry name" value="Complex1_49kDa"/>
    <property type="match status" value="1"/>
</dbReference>
<reference evidence="2 4" key="1">
    <citation type="submission" date="2018-11" db="EMBL/GenBank/DDBJ databases">
        <title>Genetic determinants and prediction of antibiotic resistance phenotypes in Helicobacter pylori.</title>
        <authorList>
            <person name="Wagner K."/>
        </authorList>
    </citation>
    <scope>NUCLEOTIDE SEQUENCE [LARGE SCALE GENOMIC DNA]</scope>
    <source>
        <strain evidence="2 4">ZH70</strain>
    </source>
</reference>
<sequence>GEPYPHRLKIRAPSFYHIGALSDILVGQYLADAVTVIGSTNAVFGEVDR</sequence>
<dbReference type="Gene3D" id="1.10.645.10">
    <property type="entry name" value="Cytochrome-c3 Hydrogenase, chain B"/>
    <property type="match status" value="1"/>
</dbReference>
<organism evidence="2 4">
    <name type="scientific">Helicobacter pylori</name>
    <name type="common">Campylobacter pylori</name>
    <dbReference type="NCBI Taxonomy" id="210"/>
    <lineage>
        <taxon>Bacteria</taxon>
        <taxon>Pseudomonadati</taxon>
        <taxon>Campylobacterota</taxon>
        <taxon>Epsilonproteobacteria</taxon>
        <taxon>Campylobacterales</taxon>
        <taxon>Helicobacteraceae</taxon>
        <taxon>Helicobacter</taxon>
    </lineage>
</organism>
<evidence type="ECO:0000259" key="1">
    <source>
        <dbReference type="Pfam" id="PF00346"/>
    </source>
</evidence>
<dbReference type="SUPFAM" id="SSF56762">
    <property type="entry name" value="HydB/Nqo4-like"/>
    <property type="match status" value="1"/>
</dbReference>
<dbReference type="GO" id="GO:0048038">
    <property type="term" value="F:quinone binding"/>
    <property type="evidence" value="ECO:0007669"/>
    <property type="project" value="InterPro"/>
</dbReference>
<keyword evidence="2" id="KW-0560">Oxidoreductase</keyword>
<feature type="non-terminal residue" evidence="2">
    <location>
        <position position="1"/>
    </location>
</feature>
<proteinExistence type="predicted"/>
<dbReference type="InterPro" id="IPR001135">
    <property type="entry name" value="NADH_Q_OxRdtase_suD"/>
</dbReference>
<dbReference type="EMBL" id="RJGP01001816">
    <property type="protein sequence ID" value="RVZ08676.1"/>
    <property type="molecule type" value="Genomic_DNA"/>
</dbReference>
<comment type="caution">
    <text evidence="2">The sequence shown here is derived from an EMBL/GenBank/DDBJ whole genome shotgun (WGS) entry which is preliminary data.</text>
</comment>
<dbReference type="GO" id="GO:0051287">
    <property type="term" value="F:NAD binding"/>
    <property type="evidence" value="ECO:0007669"/>
    <property type="project" value="InterPro"/>
</dbReference>
<dbReference type="Proteomes" id="UP000289022">
    <property type="component" value="Unassembled WGS sequence"/>
</dbReference>
<dbReference type="InterPro" id="IPR029014">
    <property type="entry name" value="NiFe-Hase_large"/>
</dbReference>
<protein>
    <submittedName>
        <fullName evidence="2">NADH-quinone oxidoreductase subunit D</fullName>
        <ecNumber evidence="2">1.6.5.11</ecNumber>
    </submittedName>
</protein>
<gene>
    <name evidence="3" type="ORF">EC518_16070</name>
    <name evidence="2" type="ORF">EC518_16075</name>
</gene>
<evidence type="ECO:0000313" key="2">
    <source>
        <dbReference type="EMBL" id="RVZ08675.1"/>
    </source>
</evidence>
<evidence type="ECO:0000313" key="4">
    <source>
        <dbReference type="Proteomes" id="UP000289022"/>
    </source>
</evidence>
<accession>A0A438VDP2</accession>
<dbReference type="EC" id="1.6.5.11" evidence="2"/>
<dbReference type="EMBL" id="RJGP01001817">
    <property type="protein sequence ID" value="RVZ08675.1"/>
    <property type="molecule type" value="Genomic_DNA"/>
</dbReference>
<feature type="domain" description="NADH-quinone oxidoreductase subunit D" evidence="1">
    <location>
        <begin position="1"/>
        <end position="49"/>
    </location>
</feature>
<dbReference type="GO" id="GO:0016651">
    <property type="term" value="F:oxidoreductase activity, acting on NAD(P)H"/>
    <property type="evidence" value="ECO:0007669"/>
    <property type="project" value="InterPro"/>
</dbReference>
<evidence type="ECO:0000313" key="3">
    <source>
        <dbReference type="EMBL" id="RVZ08676.1"/>
    </source>
</evidence>